<protein>
    <submittedName>
        <fullName evidence="2">Uncharacterized protein</fullName>
    </submittedName>
</protein>
<keyword evidence="3" id="KW-1185">Reference proteome</keyword>
<reference evidence="3" key="1">
    <citation type="submission" date="2016-06" db="EMBL/GenBank/DDBJ databases">
        <authorList>
            <person name="Varghese N."/>
            <person name="Submissions Spin"/>
        </authorList>
    </citation>
    <scope>NUCLEOTIDE SEQUENCE [LARGE SCALE GENOMIC DNA]</scope>
    <source>
        <strain evidence="3">DSM 43817</strain>
    </source>
</reference>
<evidence type="ECO:0000313" key="3">
    <source>
        <dbReference type="Proteomes" id="UP000198959"/>
    </source>
</evidence>
<proteinExistence type="predicted"/>
<keyword evidence="1" id="KW-1133">Transmembrane helix</keyword>
<dbReference type="Proteomes" id="UP000198959">
    <property type="component" value="Unassembled WGS sequence"/>
</dbReference>
<sequence length="167" mass="17894">MSRTDLVIPSEAVAALRFPPVSLVDGGPAEPMTVRPWRGSLFRRSAPVALPFDPASAPRVRKAQSVQRLEALLLGPLRLVVVAVGTVMLARTWLDQSFSFLPYAAVFAALALQAVSAQLNARVVLPQYPRARKGGALAIRDVPEEVARQWTAMNPAVRSGTDAGGSR</sequence>
<gene>
    <name evidence="2" type="ORF">GA0074692_2951</name>
</gene>
<name>A0A1C6SM09_9ACTN</name>
<dbReference type="EMBL" id="FMHW01000002">
    <property type="protein sequence ID" value="SCL30570.1"/>
    <property type="molecule type" value="Genomic_DNA"/>
</dbReference>
<feature type="transmembrane region" description="Helical" evidence="1">
    <location>
        <begin position="71"/>
        <end position="94"/>
    </location>
</feature>
<evidence type="ECO:0000313" key="2">
    <source>
        <dbReference type="EMBL" id="SCL30570.1"/>
    </source>
</evidence>
<accession>A0A1C6SM09</accession>
<dbReference type="AlphaFoldDB" id="A0A1C6SM09"/>
<keyword evidence="1" id="KW-0472">Membrane</keyword>
<organism evidence="2 3">
    <name type="scientific">Micromonospora pallida</name>
    <dbReference type="NCBI Taxonomy" id="145854"/>
    <lineage>
        <taxon>Bacteria</taxon>
        <taxon>Bacillati</taxon>
        <taxon>Actinomycetota</taxon>
        <taxon>Actinomycetes</taxon>
        <taxon>Micromonosporales</taxon>
        <taxon>Micromonosporaceae</taxon>
        <taxon>Micromonospora</taxon>
    </lineage>
</organism>
<keyword evidence="1" id="KW-0812">Transmembrane</keyword>
<feature type="transmembrane region" description="Helical" evidence="1">
    <location>
        <begin position="100"/>
        <end position="125"/>
    </location>
</feature>
<evidence type="ECO:0000256" key="1">
    <source>
        <dbReference type="SAM" id="Phobius"/>
    </source>
</evidence>
<dbReference type="STRING" id="145854.GA0074692_2951"/>
<dbReference type="RefSeq" id="WP_176738451.1">
    <property type="nucleotide sequence ID" value="NZ_FMHW01000002.1"/>
</dbReference>